<dbReference type="InterPro" id="IPR006342">
    <property type="entry name" value="FkbM_mtfrase"/>
</dbReference>
<protein>
    <submittedName>
        <fullName evidence="2">FkbM family methyltransferase</fullName>
    </submittedName>
</protein>
<proteinExistence type="predicted"/>
<organism evidence="2 3">
    <name type="scientific">Acidicapsa dinghuensis</name>
    <dbReference type="NCBI Taxonomy" id="2218256"/>
    <lineage>
        <taxon>Bacteria</taxon>
        <taxon>Pseudomonadati</taxon>
        <taxon>Acidobacteriota</taxon>
        <taxon>Terriglobia</taxon>
        <taxon>Terriglobales</taxon>
        <taxon>Acidobacteriaceae</taxon>
        <taxon>Acidicapsa</taxon>
    </lineage>
</organism>
<name>A0ABW1ED60_9BACT</name>
<dbReference type="Gene3D" id="3.40.50.150">
    <property type="entry name" value="Vaccinia Virus protein VP39"/>
    <property type="match status" value="1"/>
</dbReference>
<dbReference type="InterPro" id="IPR029063">
    <property type="entry name" value="SAM-dependent_MTases_sf"/>
</dbReference>
<dbReference type="Pfam" id="PF05050">
    <property type="entry name" value="Methyltransf_21"/>
    <property type="match status" value="1"/>
</dbReference>
<keyword evidence="2" id="KW-0808">Transferase</keyword>
<gene>
    <name evidence="2" type="ORF">ACFPT7_01225</name>
</gene>
<dbReference type="NCBIfam" id="TIGR01444">
    <property type="entry name" value="fkbM_fam"/>
    <property type="match status" value="1"/>
</dbReference>
<evidence type="ECO:0000313" key="3">
    <source>
        <dbReference type="Proteomes" id="UP001596091"/>
    </source>
</evidence>
<keyword evidence="3" id="KW-1185">Reference proteome</keyword>
<dbReference type="RefSeq" id="WP_263334876.1">
    <property type="nucleotide sequence ID" value="NZ_JAGSYH010000002.1"/>
</dbReference>
<comment type="caution">
    <text evidence="2">The sequence shown here is derived from an EMBL/GenBank/DDBJ whole genome shotgun (WGS) entry which is preliminary data.</text>
</comment>
<dbReference type="SUPFAM" id="SSF53335">
    <property type="entry name" value="S-adenosyl-L-methionine-dependent methyltransferases"/>
    <property type="match status" value="1"/>
</dbReference>
<dbReference type="GO" id="GO:0032259">
    <property type="term" value="P:methylation"/>
    <property type="evidence" value="ECO:0007669"/>
    <property type="project" value="UniProtKB-KW"/>
</dbReference>
<sequence>MSGLIFVPITEERKIIFTNYRKCFSFYLFANVTIPSKMVQESRMGLKQSIQGLEEILIFDNWPMLLLGRLLDRKTGFVAYRKNGLDILIDLRGGDACGTRLCIATDMYRKYLPLFHLPTAPNVLDLGANGGGFPLMLAVEGIMPSRLVCIEMNPFTYNRLKLNLATNFGQKAVAINAAVCAYPKGDLFIKPTRGGTGDSMRTLGVAETDPHVAVSTDTFPSIYERFFAPEIVDLCKIDIEGEEFAMFAALPDALVCKIRYLIMEVHYFEETAPAATAKLMDRFQALGFREIMKNSNPKQGVFAEVRAFAGPEALLDPASSGARPF</sequence>
<evidence type="ECO:0000259" key="1">
    <source>
        <dbReference type="Pfam" id="PF05050"/>
    </source>
</evidence>
<dbReference type="GO" id="GO:0008168">
    <property type="term" value="F:methyltransferase activity"/>
    <property type="evidence" value="ECO:0007669"/>
    <property type="project" value="UniProtKB-KW"/>
</dbReference>
<feature type="domain" description="Methyltransferase FkbM" evidence="1">
    <location>
        <begin position="148"/>
        <end position="289"/>
    </location>
</feature>
<dbReference type="EMBL" id="JBHSPH010000001">
    <property type="protein sequence ID" value="MFC5860908.1"/>
    <property type="molecule type" value="Genomic_DNA"/>
</dbReference>
<evidence type="ECO:0000313" key="2">
    <source>
        <dbReference type="EMBL" id="MFC5860908.1"/>
    </source>
</evidence>
<keyword evidence="2" id="KW-0489">Methyltransferase</keyword>
<reference evidence="3" key="1">
    <citation type="journal article" date="2019" name="Int. J. Syst. Evol. Microbiol.">
        <title>The Global Catalogue of Microorganisms (GCM) 10K type strain sequencing project: providing services to taxonomists for standard genome sequencing and annotation.</title>
        <authorList>
            <consortium name="The Broad Institute Genomics Platform"/>
            <consortium name="The Broad Institute Genome Sequencing Center for Infectious Disease"/>
            <person name="Wu L."/>
            <person name="Ma J."/>
        </authorList>
    </citation>
    <scope>NUCLEOTIDE SEQUENCE [LARGE SCALE GENOMIC DNA]</scope>
    <source>
        <strain evidence="3">JCM 4087</strain>
    </source>
</reference>
<accession>A0ABW1ED60</accession>
<dbReference type="Proteomes" id="UP001596091">
    <property type="component" value="Unassembled WGS sequence"/>
</dbReference>